<feature type="binding site" evidence="1">
    <location>
        <position position="186"/>
    </location>
    <ligand>
        <name>Zn(2+)</name>
        <dbReference type="ChEBI" id="CHEBI:29105"/>
        <label>2</label>
    </ligand>
</feature>
<organism evidence="4 5">
    <name type="scientific">Paenibacillus alvei</name>
    <name type="common">Bacillus alvei</name>
    <dbReference type="NCBI Taxonomy" id="44250"/>
    <lineage>
        <taxon>Bacteria</taxon>
        <taxon>Bacillati</taxon>
        <taxon>Bacillota</taxon>
        <taxon>Bacilli</taxon>
        <taxon>Bacillales</taxon>
        <taxon>Paenibacillaceae</taxon>
        <taxon>Paenibacillus</taxon>
    </lineage>
</organism>
<dbReference type="InterPro" id="IPR011059">
    <property type="entry name" value="Metal-dep_hydrolase_composite"/>
</dbReference>
<dbReference type="InterPro" id="IPR020043">
    <property type="entry name" value="Deacetylase_Atu3266-like"/>
</dbReference>
<dbReference type="PIRSF" id="PIRSF039004">
    <property type="entry name" value="ADE_EF_0837"/>
    <property type="match status" value="1"/>
</dbReference>
<dbReference type="Gene3D" id="3.20.20.140">
    <property type="entry name" value="Metal-dependent hydrolases"/>
    <property type="match status" value="1"/>
</dbReference>
<dbReference type="PANTHER" id="PTHR42717:SF1">
    <property type="entry name" value="IMIDAZOLONEPROPIONASE AND RELATED AMIDOHYDROLASES"/>
    <property type="match status" value="1"/>
</dbReference>
<dbReference type="InterPro" id="IPR047601">
    <property type="entry name" value="EF_0837-like"/>
</dbReference>
<dbReference type="Proteomes" id="UP000304148">
    <property type="component" value="Chromosome"/>
</dbReference>
<dbReference type="EC" id="3.1.1.-" evidence="4"/>
<dbReference type="GO" id="GO:0016810">
    <property type="term" value="F:hydrolase activity, acting on carbon-nitrogen (but not peptide) bonds"/>
    <property type="evidence" value="ECO:0007669"/>
    <property type="project" value="InterPro"/>
</dbReference>
<dbReference type="Gene3D" id="2.30.40.10">
    <property type="entry name" value="Urease, subunit C, domain 1"/>
    <property type="match status" value="1"/>
</dbReference>
<feature type="binding site" evidence="1">
    <location>
        <position position="61"/>
    </location>
    <ligand>
        <name>Zn(2+)</name>
        <dbReference type="ChEBI" id="CHEBI:29105"/>
        <label>1</label>
    </ligand>
</feature>
<feature type="binding site" description="via carbamate group" evidence="1">
    <location>
        <position position="153"/>
    </location>
    <ligand>
        <name>Zn(2+)</name>
        <dbReference type="ChEBI" id="CHEBI:29105"/>
        <label>1</label>
    </ligand>
</feature>
<dbReference type="NCBIfam" id="TIGR03583">
    <property type="entry name" value="EF_0837"/>
    <property type="match status" value="1"/>
</dbReference>
<proteinExistence type="predicted"/>
<name>A0A383R994_PAEAL</name>
<keyword evidence="1" id="KW-0862">Zinc</keyword>
<dbReference type="EMBL" id="LS992241">
    <property type="protein sequence ID" value="SYX83221.1"/>
    <property type="molecule type" value="Genomic_DNA"/>
</dbReference>
<feature type="site" description="Transition state stabilizer" evidence="3">
    <location>
        <position position="155"/>
    </location>
</feature>
<evidence type="ECO:0000256" key="3">
    <source>
        <dbReference type="PIRSR" id="PIRSR039004-3"/>
    </source>
</evidence>
<keyword evidence="1" id="KW-0479">Metal-binding</keyword>
<evidence type="ECO:0000256" key="1">
    <source>
        <dbReference type="PIRSR" id="PIRSR039004-1"/>
    </source>
</evidence>
<sequence>MSERIVVRGVKCVDGTAIDFVVEDGILSAITEAGKGQGDRILDYSGTETYVSSGWIDMHVHAFEEFDPYGDAIDRIGVEQGVATIIDAGSLGAERIGELMEKAEQSVTNVLAFLNISKIGLKRIDELSDMSWIDQSAVKEAVERYKDFIVGLKARISRSVVLDSGIEPLRKARQFSEDMGLPVMVHIGSAPPDIEEIVPYLQQKDIITHYLNGKANNLFDAMGEPLHVLKEAVARGVHLDVGHGTASFSFKVAEAAKCHHIPVDTISSDIYRGNRQNGPVYSLAHVLSKFLYLGYTLEEVIGGVTTRAAEWLGKPELGRIQVGDRANLTLFEVRNEPIELIDSEGDVRIGHQHIVTKGVFANGEYVACKVRTEARH</sequence>
<feature type="binding site" evidence="1">
    <location>
        <position position="269"/>
    </location>
    <ligand>
        <name>Zn(2+)</name>
        <dbReference type="ChEBI" id="CHEBI:29105"/>
        <label>1</label>
    </ligand>
</feature>
<dbReference type="InterPro" id="IPR032466">
    <property type="entry name" value="Metal_Hydrolase"/>
</dbReference>
<dbReference type="AlphaFoldDB" id="A0A383R994"/>
<reference evidence="5" key="1">
    <citation type="submission" date="2018-08" db="EMBL/GenBank/DDBJ databases">
        <authorList>
            <person name="Chevrot R."/>
        </authorList>
    </citation>
    <scope>NUCLEOTIDE SEQUENCE [LARGE SCALE GENOMIC DNA]</scope>
</reference>
<dbReference type="SUPFAM" id="SSF51338">
    <property type="entry name" value="Composite domain of metallo-dependent hydrolases"/>
    <property type="match status" value="1"/>
</dbReference>
<evidence type="ECO:0000313" key="4">
    <source>
        <dbReference type="EMBL" id="SYX83221.1"/>
    </source>
</evidence>
<feature type="binding site" evidence="1">
    <location>
        <position position="59"/>
    </location>
    <ligand>
        <name>Zn(2+)</name>
        <dbReference type="ChEBI" id="CHEBI:29105"/>
        <label>1</label>
    </ligand>
</feature>
<evidence type="ECO:0000313" key="5">
    <source>
        <dbReference type="Proteomes" id="UP000304148"/>
    </source>
</evidence>
<dbReference type="RefSeq" id="WP_138185318.1">
    <property type="nucleotide sequence ID" value="NZ_LS992241.1"/>
</dbReference>
<gene>
    <name evidence="4" type="ORF">PBLR_11643</name>
</gene>
<dbReference type="NCBIfam" id="NF006689">
    <property type="entry name" value="PRK09237.1"/>
    <property type="match status" value="1"/>
</dbReference>
<dbReference type="PANTHER" id="PTHR42717">
    <property type="entry name" value="DIHYDROOROTASE-RELATED"/>
    <property type="match status" value="1"/>
</dbReference>
<keyword evidence="4" id="KW-0378">Hydrolase</keyword>
<feature type="modified residue" description="N6-carboxylysine" evidence="2">
    <location>
        <position position="153"/>
    </location>
</feature>
<dbReference type="SUPFAM" id="SSF51556">
    <property type="entry name" value="Metallo-dependent hydrolases"/>
    <property type="match status" value="1"/>
</dbReference>
<evidence type="ECO:0000256" key="2">
    <source>
        <dbReference type="PIRSR" id="PIRSR039004-2"/>
    </source>
</evidence>
<dbReference type="GO" id="GO:0019213">
    <property type="term" value="F:deacetylase activity"/>
    <property type="evidence" value="ECO:0007669"/>
    <property type="project" value="InterPro"/>
</dbReference>
<dbReference type="GO" id="GO:0046872">
    <property type="term" value="F:metal ion binding"/>
    <property type="evidence" value="ECO:0007669"/>
    <property type="project" value="UniProtKB-KW"/>
</dbReference>
<feature type="binding site" description="via carbamate group" evidence="1">
    <location>
        <position position="153"/>
    </location>
    <ligand>
        <name>Zn(2+)</name>
        <dbReference type="ChEBI" id="CHEBI:29105"/>
        <label>2</label>
    </ligand>
</feature>
<accession>A0A383R994</accession>
<feature type="binding site" evidence="1">
    <location>
        <position position="209"/>
    </location>
    <ligand>
        <name>Zn(2+)</name>
        <dbReference type="ChEBI" id="CHEBI:29105"/>
        <label>2</label>
    </ligand>
</feature>
<protein>
    <submittedName>
        <fullName evidence="4">Deacetylase EF_0837</fullName>
        <ecNumber evidence="4">3.1.1.-</ecNumber>
    </submittedName>
</protein>